<dbReference type="PROSITE" id="PS00232">
    <property type="entry name" value="CADHERIN_1"/>
    <property type="match status" value="1"/>
</dbReference>
<dbReference type="Pfam" id="PF00028">
    <property type="entry name" value="Cadherin"/>
    <property type="match status" value="2"/>
</dbReference>
<feature type="domain" description="Cadherin" evidence="12">
    <location>
        <begin position="25"/>
        <end position="126"/>
    </location>
</feature>
<dbReference type="SUPFAM" id="SSF49313">
    <property type="entry name" value="Cadherin-like"/>
    <property type="match status" value="2"/>
</dbReference>
<evidence type="ECO:0000256" key="5">
    <source>
        <dbReference type="ARBA" id="ARBA00022737"/>
    </source>
</evidence>
<dbReference type="FunFam" id="2.60.40.60:FF:000007">
    <property type="entry name" value="Protocadherin alpha 2"/>
    <property type="match status" value="1"/>
</dbReference>
<evidence type="ECO:0000256" key="1">
    <source>
        <dbReference type="ARBA" id="ARBA00004251"/>
    </source>
</evidence>
<dbReference type="CDD" id="cd11304">
    <property type="entry name" value="Cadherin_repeat"/>
    <property type="match status" value="3"/>
</dbReference>
<dbReference type="PROSITE" id="PS50268">
    <property type="entry name" value="CADHERIN_2"/>
    <property type="match status" value="3"/>
</dbReference>
<dbReference type="InterPro" id="IPR050174">
    <property type="entry name" value="Protocadherin/Cadherin-CA"/>
</dbReference>
<evidence type="ECO:0000256" key="8">
    <source>
        <dbReference type="ARBA" id="ARBA00022989"/>
    </source>
</evidence>
<dbReference type="InterPro" id="IPR015919">
    <property type="entry name" value="Cadherin-like_sf"/>
</dbReference>
<evidence type="ECO:0000256" key="2">
    <source>
        <dbReference type="ARBA" id="ARBA00022475"/>
    </source>
</evidence>
<reference evidence="13" key="1">
    <citation type="submission" date="2018-11" db="EMBL/GenBank/DDBJ databases">
        <authorList>
            <person name="Alioto T."/>
            <person name="Alioto T."/>
        </authorList>
    </citation>
    <scope>NUCLEOTIDE SEQUENCE</scope>
</reference>
<sequence length="323" mass="35664">MKNGEICNYVYCCVLFRFHVLSLDLSYTIPEEGNISSYIGNVANDSSLNQSLNVSERNNMKYTILDADEFSYISKRLDRESLQECEFSTSCDLPIDIVAQSIIGTFFKKIKVKITITDINDHEPKFPESSMSLELSEAFVVGSSSPIVGAVDMDSGDNAVQKYSLKPKDTPFTLNFVKYVDGSSSVSLVVSKKLDRETVDGYQLQILAEDGGNPKFTGTLDLTVIITDINDNPPLFNQSTYSISVREDTAVSSTVFNVKATDPDLNKNGMVTYKLSPHQSDNIKQIFAVNRSTGSIFTLKPLVYTPGEPYKIIVEANDGATIP</sequence>
<dbReference type="GO" id="GO:0005509">
    <property type="term" value="F:calcium ion binding"/>
    <property type="evidence" value="ECO:0007669"/>
    <property type="project" value="UniProtKB-UniRule"/>
</dbReference>
<dbReference type="Gene3D" id="2.60.40.60">
    <property type="entry name" value="Cadherins"/>
    <property type="match status" value="3"/>
</dbReference>
<keyword evidence="6 11" id="KW-0106">Calcium</keyword>
<keyword evidence="7" id="KW-0130">Cell adhesion</keyword>
<name>A0A8B6CYI8_MYTGA</name>
<evidence type="ECO:0000256" key="10">
    <source>
        <dbReference type="ARBA" id="ARBA00023180"/>
    </source>
</evidence>
<keyword evidence="5" id="KW-0677">Repeat</keyword>
<keyword evidence="4" id="KW-0732">Signal</keyword>
<accession>A0A8B6CYI8</accession>
<proteinExistence type="predicted"/>
<dbReference type="PANTHER" id="PTHR24028">
    <property type="entry name" value="CADHERIN-87A"/>
    <property type="match status" value="1"/>
</dbReference>
<evidence type="ECO:0000256" key="9">
    <source>
        <dbReference type="ARBA" id="ARBA00023136"/>
    </source>
</evidence>
<gene>
    <name evidence="13" type="ORF">MGAL_10B069443</name>
</gene>
<dbReference type="GO" id="GO:0007156">
    <property type="term" value="P:homophilic cell adhesion via plasma membrane adhesion molecules"/>
    <property type="evidence" value="ECO:0007669"/>
    <property type="project" value="InterPro"/>
</dbReference>
<evidence type="ECO:0000256" key="11">
    <source>
        <dbReference type="PROSITE-ProRule" id="PRU00043"/>
    </source>
</evidence>
<feature type="domain" description="Cadherin" evidence="12">
    <location>
        <begin position="237"/>
        <end position="318"/>
    </location>
</feature>
<evidence type="ECO:0000313" key="13">
    <source>
        <dbReference type="EMBL" id="VDI11083.1"/>
    </source>
</evidence>
<dbReference type="InterPro" id="IPR002126">
    <property type="entry name" value="Cadherin-like_dom"/>
</dbReference>
<dbReference type="Proteomes" id="UP000596742">
    <property type="component" value="Unassembled WGS sequence"/>
</dbReference>
<comment type="subcellular location">
    <subcellularLocation>
        <location evidence="1">Cell membrane</location>
        <topology evidence="1">Single-pass type I membrane protein</topology>
    </subcellularLocation>
</comment>
<dbReference type="InterPro" id="IPR020894">
    <property type="entry name" value="Cadherin_CS"/>
</dbReference>
<evidence type="ECO:0000256" key="4">
    <source>
        <dbReference type="ARBA" id="ARBA00022729"/>
    </source>
</evidence>
<evidence type="ECO:0000256" key="7">
    <source>
        <dbReference type="ARBA" id="ARBA00022889"/>
    </source>
</evidence>
<dbReference type="GO" id="GO:0005886">
    <property type="term" value="C:plasma membrane"/>
    <property type="evidence" value="ECO:0007669"/>
    <property type="project" value="UniProtKB-SubCell"/>
</dbReference>
<organism evidence="13 14">
    <name type="scientific">Mytilus galloprovincialis</name>
    <name type="common">Mediterranean mussel</name>
    <dbReference type="NCBI Taxonomy" id="29158"/>
    <lineage>
        <taxon>Eukaryota</taxon>
        <taxon>Metazoa</taxon>
        <taxon>Spiralia</taxon>
        <taxon>Lophotrochozoa</taxon>
        <taxon>Mollusca</taxon>
        <taxon>Bivalvia</taxon>
        <taxon>Autobranchia</taxon>
        <taxon>Pteriomorphia</taxon>
        <taxon>Mytilida</taxon>
        <taxon>Mytiloidea</taxon>
        <taxon>Mytilidae</taxon>
        <taxon>Mytilinae</taxon>
        <taxon>Mytilus</taxon>
    </lineage>
</organism>
<evidence type="ECO:0000259" key="12">
    <source>
        <dbReference type="PROSITE" id="PS50268"/>
    </source>
</evidence>
<comment type="caution">
    <text evidence="13">The sequence shown here is derived from an EMBL/GenBank/DDBJ whole genome shotgun (WGS) entry which is preliminary data.</text>
</comment>
<evidence type="ECO:0000256" key="3">
    <source>
        <dbReference type="ARBA" id="ARBA00022692"/>
    </source>
</evidence>
<keyword evidence="8" id="KW-1133">Transmembrane helix</keyword>
<keyword evidence="14" id="KW-1185">Reference proteome</keyword>
<keyword evidence="2" id="KW-1003">Cell membrane</keyword>
<keyword evidence="3" id="KW-0812">Transmembrane</keyword>
<protein>
    <submittedName>
        <fullName evidence="13">Protocadherin-16/23</fullName>
    </submittedName>
</protein>
<dbReference type="FunFam" id="2.60.40.60:FF:000002">
    <property type="entry name" value="Protocadherin alpha 2"/>
    <property type="match status" value="1"/>
</dbReference>
<dbReference type="OrthoDB" id="6145378at2759"/>
<dbReference type="PANTHER" id="PTHR24028:SF146">
    <property type="entry name" value="CADHERIN 96CB, ISOFORM D-RELATED"/>
    <property type="match status" value="1"/>
</dbReference>
<dbReference type="EMBL" id="UYJE01002486">
    <property type="protein sequence ID" value="VDI11083.1"/>
    <property type="molecule type" value="Genomic_DNA"/>
</dbReference>
<keyword evidence="9" id="KW-0472">Membrane</keyword>
<keyword evidence="10" id="KW-0325">Glycoprotein</keyword>
<feature type="domain" description="Cadherin" evidence="12">
    <location>
        <begin position="127"/>
        <end position="236"/>
    </location>
</feature>
<dbReference type="AlphaFoldDB" id="A0A8B6CYI8"/>
<evidence type="ECO:0000256" key="6">
    <source>
        <dbReference type="ARBA" id="ARBA00022837"/>
    </source>
</evidence>
<dbReference type="PRINTS" id="PR00205">
    <property type="entry name" value="CADHERIN"/>
</dbReference>
<dbReference type="SMART" id="SM00112">
    <property type="entry name" value="CA"/>
    <property type="match status" value="2"/>
</dbReference>
<evidence type="ECO:0000313" key="14">
    <source>
        <dbReference type="Proteomes" id="UP000596742"/>
    </source>
</evidence>